<dbReference type="InterPro" id="IPR002110">
    <property type="entry name" value="Ankyrin_rpt"/>
</dbReference>
<dbReference type="EMBL" id="JADGIZ020000037">
    <property type="protein sequence ID" value="KAL2914138.1"/>
    <property type="molecule type" value="Genomic_DNA"/>
</dbReference>
<dbReference type="InterPro" id="IPR052050">
    <property type="entry name" value="SecEffector_AnkRepeat"/>
</dbReference>
<accession>A0ABR4N3M0</accession>
<dbReference type="Gene3D" id="1.25.40.20">
    <property type="entry name" value="Ankyrin repeat-containing domain"/>
    <property type="match status" value="2"/>
</dbReference>
<dbReference type="InterPro" id="IPR036770">
    <property type="entry name" value="Ankyrin_rpt-contain_sf"/>
</dbReference>
<proteinExistence type="predicted"/>
<comment type="caution">
    <text evidence="1">The sequence shown here is derived from an EMBL/GenBank/DDBJ whole genome shotgun (WGS) entry which is preliminary data.</text>
</comment>
<evidence type="ECO:0000313" key="2">
    <source>
        <dbReference type="Proteomes" id="UP001527925"/>
    </source>
</evidence>
<dbReference type="PANTHER" id="PTHR46586:SF3">
    <property type="entry name" value="ANKYRIN REPEAT-CONTAINING PROTEIN"/>
    <property type="match status" value="1"/>
</dbReference>
<organism evidence="1 2">
    <name type="scientific">Polyrhizophydium stewartii</name>
    <dbReference type="NCBI Taxonomy" id="2732419"/>
    <lineage>
        <taxon>Eukaryota</taxon>
        <taxon>Fungi</taxon>
        <taxon>Fungi incertae sedis</taxon>
        <taxon>Chytridiomycota</taxon>
        <taxon>Chytridiomycota incertae sedis</taxon>
        <taxon>Chytridiomycetes</taxon>
        <taxon>Rhizophydiales</taxon>
        <taxon>Rhizophydiales incertae sedis</taxon>
        <taxon>Polyrhizophydium</taxon>
    </lineage>
</organism>
<dbReference type="SUPFAM" id="SSF48403">
    <property type="entry name" value="Ankyrin repeat"/>
    <property type="match status" value="2"/>
</dbReference>
<evidence type="ECO:0000313" key="1">
    <source>
        <dbReference type="EMBL" id="KAL2914138.1"/>
    </source>
</evidence>
<reference evidence="1 2" key="1">
    <citation type="submission" date="2023-09" db="EMBL/GenBank/DDBJ databases">
        <title>Pangenome analysis of Batrachochytrium dendrobatidis and related Chytrids.</title>
        <authorList>
            <person name="Yacoub M.N."/>
            <person name="Stajich J.E."/>
            <person name="James T.Y."/>
        </authorList>
    </citation>
    <scope>NUCLEOTIDE SEQUENCE [LARGE SCALE GENOMIC DNA]</scope>
    <source>
        <strain evidence="1 2">JEL0888</strain>
    </source>
</reference>
<dbReference type="PANTHER" id="PTHR46586">
    <property type="entry name" value="ANKYRIN REPEAT-CONTAINING PROTEIN"/>
    <property type="match status" value="1"/>
</dbReference>
<protein>
    <recommendedName>
        <fullName evidence="3">Ankyrin repeat protein</fullName>
    </recommendedName>
</protein>
<dbReference type="Proteomes" id="UP001527925">
    <property type="component" value="Unassembled WGS sequence"/>
</dbReference>
<sequence>MPAEIQNKILAHAGILTLWLNGRIDDLSNISLDQFKALLSDVFELDWQGDLTTLPFEKFKHSRLNEPFWHMRSRGMHARVKALGFNFHEDGLDQAAILNGWTDLLNFGDPRQIGIKAARCGSISMLQHLVDERKAVRLVSSHVEEAATYGHLEVLKWIHERMPDGNWPTWVMDCAAWSGKLDCVKWLHANRTEGCTTKAIDYAAHSGHLDVVKWLHKNSTEGCTTKAMDFAASNGHLDVVKWLHANRTEGCTVRAMDVAAENGHLNVVKWLHANRTEGCTVKAIDHAATKGRLDVVQWLHNNRTEGCTTIAMDYAAYSGHLDVVEFLHKNRTEGRIVEAAKFAARGDQPAVIKHIQKLAPDAITDTLVDEAASSGSRLALEWLIKDAGVQPTDSMISKAINAGQLDMLSWFCKHTPEVFRAHPASKVGNQAADAVFDWFDRNNLPEVWDVVRLAIEERQVLVVKWLLEHMVESNWYDGDLEQALELVDIE</sequence>
<gene>
    <name evidence="1" type="ORF">HK105_206396</name>
</gene>
<name>A0ABR4N3M0_9FUNG</name>
<dbReference type="Pfam" id="PF13637">
    <property type="entry name" value="Ank_4"/>
    <property type="match status" value="3"/>
</dbReference>
<keyword evidence="2" id="KW-1185">Reference proteome</keyword>
<evidence type="ECO:0008006" key="3">
    <source>
        <dbReference type="Google" id="ProtNLM"/>
    </source>
</evidence>